<dbReference type="Pfam" id="PF02620">
    <property type="entry name" value="YceD"/>
    <property type="match status" value="1"/>
</dbReference>
<organism evidence="1 2">
    <name type="scientific">Rhodoglobus aureus</name>
    <dbReference type="NCBI Taxonomy" id="191497"/>
    <lineage>
        <taxon>Bacteria</taxon>
        <taxon>Bacillati</taxon>
        <taxon>Actinomycetota</taxon>
        <taxon>Actinomycetes</taxon>
        <taxon>Micrococcales</taxon>
        <taxon>Microbacteriaceae</taxon>
        <taxon>Rhodoglobus</taxon>
    </lineage>
</organism>
<dbReference type="PANTHER" id="PTHR34374:SF1">
    <property type="entry name" value="LARGE RIBOSOMAL RNA SUBUNIT ACCUMULATION PROTEIN YCED HOMOLOG 1, CHLOROPLASTIC"/>
    <property type="match status" value="1"/>
</dbReference>
<evidence type="ECO:0000313" key="2">
    <source>
        <dbReference type="Proteomes" id="UP001500943"/>
    </source>
</evidence>
<evidence type="ECO:0000313" key="1">
    <source>
        <dbReference type="EMBL" id="GAA1215141.1"/>
    </source>
</evidence>
<keyword evidence="2" id="KW-1185">Reference proteome</keyword>
<accession>A0ABP4G6P5</accession>
<dbReference type="InterPro" id="IPR003772">
    <property type="entry name" value="YceD"/>
</dbReference>
<protein>
    <submittedName>
        <fullName evidence="1">DUF177 domain-containing protein</fullName>
    </submittedName>
</protein>
<dbReference type="EMBL" id="BAAAKW010000026">
    <property type="protein sequence ID" value="GAA1215141.1"/>
    <property type="molecule type" value="Genomic_DNA"/>
</dbReference>
<sequence length="211" mass="23044">MTVRSLTGGDSEGLAGVELTIVSRISENPYAVLVRDLMHRPGEMREHSLDVVVSESFGNAVIAVPKGAELGIDARFESLHDGVLVDARVTGTAQAECVRCLIDIAMPVRVEFQELFAYSEDEAFDYTVIDEHVDLEPVVRDAVVLSLPFQPVCQKDCLGLCPECGVRLLDNPGHEHEAPIDARWAALAGLQDFTQDSHDANDSPETQEEKS</sequence>
<dbReference type="Proteomes" id="UP001500943">
    <property type="component" value="Unassembled WGS sequence"/>
</dbReference>
<gene>
    <name evidence="1" type="ORF">GCM10009655_13000</name>
</gene>
<comment type="caution">
    <text evidence="1">The sequence shown here is derived from an EMBL/GenBank/DDBJ whole genome shotgun (WGS) entry which is preliminary data.</text>
</comment>
<reference evidence="2" key="1">
    <citation type="journal article" date="2019" name="Int. J. Syst. Evol. Microbiol.">
        <title>The Global Catalogue of Microorganisms (GCM) 10K type strain sequencing project: providing services to taxonomists for standard genome sequencing and annotation.</title>
        <authorList>
            <consortium name="The Broad Institute Genomics Platform"/>
            <consortium name="The Broad Institute Genome Sequencing Center for Infectious Disease"/>
            <person name="Wu L."/>
            <person name="Ma J."/>
        </authorList>
    </citation>
    <scope>NUCLEOTIDE SEQUENCE [LARGE SCALE GENOMIC DNA]</scope>
    <source>
        <strain evidence="2">JCM 12762</strain>
    </source>
</reference>
<proteinExistence type="predicted"/>
<dbReference type="PANTHER" id="PTHR34374">
    <property type="entry name" value="LARGE RIBOSOMAL RNA SUBUNIT ACCUMULATION PROTEIN YCED HOMOLOG 1, CHLOROPLASTIC"/>
    <property type="match status" value="1"/>
</dbReference>
<name>A0ABP4G6P5_9MICO</name>